<feature type="region of interest" description="Disordered" evidence="1">
    <location>
        <begin position="1"/>
        <end position="59"/>
    </location>
</feature>
<gene>
    <name evidence="2" type="ORF">D2E25_0584</name>
</gene>
<dbReference type="AlphaFoldDB" id="A0A430FN80"/>
<organism evidence="2 3">
    <name type="scientific">Bifidobacterium goeldii</name>
    <dbReference type="NCBI Taxonomy" id="2306975"/>
    <lineage>
        <taxon>Bacteria</taxon>
        <taxon>Bacillati</taxon>
        <taxon>Actinomycetota</taxon>
        <taxon>Actinomycetes</taxon>
        <taxon>Bifidobacteriales</taxon>
        <taxon>Bifidobacteriaceae</taxon>
        <taxon>Bifidobacterium</taxon>
    </lineage>
</organism>
<feature type="compositionally biased region" description="Polar residues" evidence="1">
    <location>
        <begin position="1"/>
        <end position="17"/>
    </location>
</feature>
<dbReference type="EMBL" id="QXGL01000001">
    <property type="protein sequence ID" value="RSX54276.1"/>
    <property type="molecule type" value="Genomic_DNA"/>
</dbReference>
<evidence type="ECO:0000256" key="1">
    <source>
        <dbReference type="SAM" id="MobiDB-lite"/>
    </source>
</evidence>
<accession>A0A430FN80</accession>
<comment type="caution">
    <text evidence="2">The sequence shown here is derived from an EMBL/GenBank/DDBJ whole genome shotgun (WGS) entry which is preliminary data.</text>
</comment>
<keyword evidence="3" id="KW-1185">Reference proteome</keyword>
<evidence type="ECO:0000313" key="3">
    <source>
        <dbReference type="Proteomes" id="UP000287533"/>
    </source>
</evidence>
<sequence>MRRTRTSGYYNGRTMTQSNKKNTSRTKRKSTRNRTVNRGKQSKRPHSTAKSRRSRKTRSFTRWWQHASLRTRLVSTLTALIATICVIALVWTLTDIVVQRIEIVQAQNRQSELVQTYNFDPGDIISDGQFFNAHAMSEAEVQAFLNEQGAQCSGTQCLKTRTFDTEDRAADQYCSAYKGAKGETAAAIIDKTARACKVSQKVLLTVLQKEQQLVTATHPSDFQFKAAMGLSCPDDASCDPQYAGFFNQVFGSAQRYRYYAAHESQYGYHAGQLNYIQYHPNASCGGSDVYITNTATALLYIYTPYQPNTAALAAGAGEGNSCSSYGNRNFAIIYQGWFGSAR</sequence>
<proteinExistence type="predicted"/>
<evidence type="ECO:0000313" key="2">
    <source>
        <dbReference type="EMBL" id="RSX54276.1"/>
    </source>
</evidence>
<name>A0A430FN80_9BIFI</name>
<reference evidence="2 3" key="1">
    <citation type="submission" date="2018-09" db="EMBL/GenBank/DDBJ databases">
        <title>Characterization of the phylogenetic diversity of five novel species belonging to the genus Bifidobacterium.</title>
        <authorList>
            <person name="Lugli G.A."/>
            <person name="Duranti S."/>
            <person name="Milani C."/>
        </authorList>
    </citation>
    <scope>NUCLEOTIDE SEQUENCE [LARGE SCALE GENOMIC DNA]</scope>
    <source>
        <strain evidence="2 3">2034B</strain>
    </source>
</reference>
<feature type="compositionally biased region" description="Basic residues" evidence="1">
    <location>
        <begin position="22"/>
        <end position="59"/>
    </location>
</feature>
<dbReference type="Proteomes" id="UP000287533">
    <property type="component" value="Unassembled WGS sequence"/>
</dbReference>
<protein>
    <submittedName>
        <fullName evidence="2">Hemagglutinin-related protein</fullName>
    </submittedName>
</protein>